<dbReference type="EMBL" id="CP126663">
    <property type="protein sequence ID" value="WKA07321.1"/>
    <property type="molecule type" value="Genomic_DNA"/>
</dbReference>
<feature type="transmembrane region" description="Helical" evidence="2">
    <location>
        <begin position="562"/>
        <end position="581"/>
    </location>
</feature>
<dbReference type="PANTHER" id="PTHR24177:SF314">
    <property type="entry name" value="PROTEIN ACCELERATED CELL DEATH 6-LIKE ISOFORM X1"/>
    <property type="match status" value="1"/>
</dbReference>
<dbReference type="Pfam" id="PF13962">
    <property type="entry name" value="PGG"/>
    <property type="match status" value="1"/>
</dbReference>
<feature type="region of interest" description="Disordered" evidence="1">
    <location>
        <begin position="635"/>
        <end position="676"/>
    </location>
</feature>
<evidence type="ECO:0000259" key="3">
    <source>
        <dbReference type="Pfam" id="PF13962"/>
    </source>
</evidence>
<dbReference type="Proteomes" id="UP001227230">
    <property type="component" value="Chromosome 16"/>
</dbReference>
<dbReference type="Gene3D" id="1.25.40.20">
    <property type="entry name" value="Ankyrin repeat-containing domain"/>
    <property type="match status" value="2"/>
</dbReference>
<organism evidence="4 5">
    <name type="scientific">Vitis vinifera</name>
    <name type="common">Grape</name>
    <dbReference type="NCBI Taxonomy" id="29760"/>
    <lineage>
        <taxon>Eukaryota</taxon>
        <taxon>Viridiplantae</taxon>
        <taxon>Streptophyta</taxon>
        <taxon>Embryophyta</taxon>
        <taxon>Tracheophyta</taxon>
        <taxon>Spermatophyta</taxon>
        <taxon>Magnoliopsida</taxon>
        <taxon>eudicotyledons</taxon>
        <taxon>Gunneridae</taxon>
        <taxon>Pentapetalae</taxon>
        <taxon>rosids</taxon>
        <taxon>Vitales</taxon>
        <taxon>Vitaceae</taxon>
        <taxon>Viteae</taxon>
        <taxon>Vitis</taxon>
    </lineage>
</organism>
<dbReference type="SUPFAM" id="SSF48403">
    <property type="entry name" value="Ankyrin repeat"/>
    <property type="match status" value="1"/>
</dbReference>
<keyword evidence="2" id="KW-1133">Transmembrane helix</keyword>
<proteinExistence type="predicted"/>
<dbReference type="PANTHER" id="PTHR24177">
    <property type="entry name" value="CASKIN"/>
    <property type="match status" value="1"/>
</dbReference>
<dbReference type="InterPro" id="IPR002110">
    <property type="entry name" value="Ankyrin_rpt"/>
</dbReference>
<dbReference type="InterPro" id="IPR036770">
    <property type="entry name" value="Ankyrin_rpt-contain_sf"/>
</dbReference>
<evidence type="ECO:0000313" key="4">
    <source>
        <dbReference type="EMBL" id="WKA07321.1"/>
    </source>
</evidence>
<evidence type="ECO:0000256" key="2">
    <source>
        <dbReference type="SAM" id="Phobius"/>
    </source>
</evidence>
<evidence type="ECO:0000256" key="1">
    <source>
        <dbReference type="SAM" id="MobiDB-lite"/>
    </source>
</evidence>
<keyword evidence="2" id="KW-0472">Membrane</keyword>
<protein>
    <recommendedName>
        <fullName evidence="3">PGG domain-containing protein</fullName>
    </recommendedName>
</protein>
<accession>A0ABY9DLN7</accession>
<feature type="compositionally biased region" description="Low complexity" evidence="1">
    <location>
        <begin position="638"/>
        <end position="649"/>
    </location>
</feature>
<feature type="transmembrane region" description="Helical" evidence="2">
    <location>
        <begin position="593"/>
        <end position="615"/>
    </location>
</feature>
<feature type="transmembrane region" description="Helical" evidence="2">
    <location>
        <begin position="518"/>
        <end position="541"/>
    </location>
</feature>
<sequence length="676" mass="76986">MAAVTDSEKERELNARLFHALMENDKDVVIELCRQESTSDGPLHVTSIHKDTVLHLACYSKQPHLAEELVQLLPNNPNLRLTKLKNDVGNTVLHEAATSNSLTQVATVMIAKQRKLLTKRNILGETPLFRAVRFGKIKMFKLLAHEVDKDNQEVRKEQLQSKDGTSILHIAVITEHFDLAMMITERYPDLIGAKDGNKMTALQHLASNPTVFQSRSKLEFLKGLIYHCVPSKKKITEGDQRCAKWRWELPIWKEVRDEKIKHVSAWELAEKLIKHDTSWEVTEIRLLNRGKPNPEEIKDSSSQQLEEKTRERCCKKNIKTRTAGVKRDETPLFLATMWKIPDMVEKILKSYPQAAEHINEKGRNILHVAIQYCQMKIFKKVMKDEMLTRRLLRATDTEGNSMLHMVAKKRKGLEEKTSQGPAFELQEQLLLFEKVKELVKSDFVRLFNHKNQTAEELLVDNYSKLHEESKEWTKRTSENCSIVGVLIATVAFAAAYTVPGGNQSTGIPVLLSQPFFVVFTLADIISLTLALTSVVTFLSILTSPFRLEDFKHSLIQKLMMGFTFLILSVTMMMVAFGATIILTIHNKENWTQIALYSVAFLPVIIFAVTYSPLYVQLVKACRHFWKFMKKIVPDPCGSSSSLPPNESLSTIYSDPPQSRASCSRRPSTSQTTNVEV</sequence>
<evidence type="ECO:0000313" key="5">
    <source>
        <dbReference type="Proteomes" id="UP001227230"/>
    </source>
</evidence>
<feature type="compositionally biased region" description="Polar residues" evidence="1">
    <location>
        <begin position="650"/>
        <end position="676"/>
    </location>
</feature>
<keyword evidence="2" id="KW-0812">Transmembrane</keyword>
<name>A0ABY9DLN7_VITVI</name>
<feature type="transmembrane region" description="Helical" evidence="2">
    <location>
        <begin position="480"/>
        <end position="498"/>
    </location>
</feature>
<dbReference type="SMART" id="SM00248">
    <property type="entry name" value="ANK"/>
    <property type="match status" value="7"/>
</dbReference>
<reference evidence="4 5" key="1">
    <citation type="journal article" date="2023" name="Hortic Res">
        <title>The complete reference genome for grapevine (Vitis vinifera L.) genetics and breeding.</title>
        <authorList>
            <person name="Shi X."/>
            <person name="Cao S."/>
            <person name="Wang X."/>
            <person name="Huang S."/>
            <person name="Wang Y."/>
            <person name="Liu Z."/>
            <person name="Liu W."/>
            <person name="Leng X."/>
            <person name="Peng Y."/>
            <person name="Wang N."/>
            <person name="Wang Y."/>
            <person name="Ma Z."/>
            <person name="Xu X."/>
            <person name="Zhang F."/>
            <person name="Xue H."/>
            <person name="Zhong H."/>
            <person name="Wang Y."/>
            <person name="Zhang K."/>
            <person name="Velt A."/>
            <person name="Avia K."/>
            <person name="Holtgrawe D."/>
            <person name="Grimplet J."/>
            <person name="Matus J.T."/>
            <person name="Ware D."/>
            <person name="Wu X."/>
            <person name="Wang H."/>
            <person name="Liu C."/>
            <person name="Fang Y."/>
            <person name="Rustenholz C."/>
            <person name="Cheng Z."/>
            <person name="Xiao H."/>
            <person name="Zhou Y."/>
        </authorList>
    </citation>
    <scope>NUCLEOTIDE SEQUENCE [LARGE SCALE GENOMIC DNA]</scope>
    <source>
        <strain evidence="5">cv. Pinot noir / PN40024</strain>
        <tissue evidence="4">Leaf</tissue>
    </source>
</reference>
<gene>
    <name evidence="4" type="ORF">VitviT2T_025163</name>
</gene>
<feature type="domain" description="PGG" evidence="3">
    <location>
        <begin position="470"/>
        <end position="582"/>
    </location>
</feature>
<dbReference type="Pfam" id="PF12796">
    <property type="entry name" value="Ank_2"/>
    <property type="match status" value="1"/>
</dbReference>
<dbReference type="InterPro" id="IPR026961">
    <property type="entry name" value="PGG_dom"/>
</dbReference>
<keyword evidence="5" id="KW-1185">Reference proteome</keyword>